<dbReference type="InterPro" id="IPR027417">
    <property type="entry name" value="P-loop_NTPase"/>
</dbReference>
<evidence type="ECO:0000313" key="4">
    <source>
        <dbReference type="Proteomes" id="UP001147747"/>
    </source>
</evidence>
<evidence type="ECO:0000313" key="3">
    <source>
        <dbReference type="EMBL" id="KAJ5408240.1"/>
    </source>
</evidence>
<evidence type="ECO:0000259" key="2">
    <source>
        <dbReference type="PROSITE" id="PS50837"/>
    </source>
</evidence>
<keyword evidence="4" id="KW-1185">Reference proteome</keyword>
<dbReference type="SUPFAM" id="SSF52540">
    <property type="entry name" value="P-loop containing nucleoside triphosphate hydrolases"/>
    <property type="match status" value="1"/>
</dbReference>
<dbReference type="Gene3D" id="3.40.50.300">
    <property type="entry name" value="P-loop containing nucleotide triphosphate hydrolases"/>
    <property type="match status" value="1"/>
</dbReference>
<dbReference type="GeneID" id="81365740"/>
<dbReference type="EMBL" id="JAPZBU010000004">
    <property type="protein sequence ID" value="KAJ5408240.1"/>
    <property type="molecule type" value="Genomic_DNA"/>
</dbReference>
<reference evidence="3" key="1">
    <citation type="submission" date="2022-12" db="EMBL/GenBank/DDBJ databases">
        <authorList>
            <person name="Petersen C."/>
        </authorList>
    </citation>
    <scope>NUCLEOTIDE SEQUENCE</scope>
    <source>
        <strain evidence="3">IBT 29677</strain>
    </source>
</reference>
<dbReference type="PANTHER" id="PTHR10039">
    <property type="entry name" value="AMELOGENIN"/>
    <property type="match status" value="1"/>
</dbReference>
<dbReference type="OrthoDB" id="4366303at2759"/>
<dbReference type="InterPro" id="IPR056884">
    <property type="entry name" value="NPHP3-like_N"/>
</dbReference>
<dbReference type="InterPro" id="IPR007111">
    <property type="entry name" value="NACHT_NTPase"/>
</dbReference>
<dbReference type="InterPro" id="IPR054471">
    <property type="entry name" value="GPIID_WHD"/>
</dbReference>
<dbReference type="Pfam" id="PF22939">
    <property type="entry name" value="WHD_GPIID"/>
    <property type="match status" value="1"/>
</dbReference>
<feature type="domain" description="NACHT" evidence="2">
    <location>
        <begin position="49"/>
        <end position="171"/>
    </location>
</feature>
<protein>
    <recommendedName>
        <fullName evidence="2">NACHT domain-containing protein</fullName>
    </recommendedName>
</protein>
<sequence>MTHWFNPLPLEDIHQQLLDSLVHGSCKWLFDRDRFTFWKSADKIHDRYRMLWIIGKAGVGKTHLAARVIEVLKEQSANKLAYFYCDAKDDRRGSVIAILRNWTWQLLQQDPVLLDDVIPIIEKKQLPSQTALEDVLSTTLQRLRDVILVVDGFDECDTQEQVKLYRVLARFSQDARVLVFRRSVNFLSKVLFPEECFILYHITEDDNSADIHRYIDEAVTDLVIDDDNIRKTIDAALRSGANGMFLWVALMIEELRKPLFSDDDYLETLKYLPEDLNMLYTRILRGLSSHPRDISTSSSLMQLITCARRPLTLYEVGASMKATVGGTELNASALSEERLRQTVLHYCGPLVTIHKRPGNYSTVTLVHSTLKEFLLEPQDADAQTPFKINEGHAHLA</sequence>
<dbReference type="RefSeq" id="XP_056492555.1">
    <property type="nucleotide sequence ID" value="XM_056626760.1"/>
</dbReference>
<reference evidence="3" key="2">
    <citation type="journal article" date="2023" name="IMA Fungus">
        <title>Comparative genomic study of the Penicillium genus elucidates a diverse pangenome and 15 lateral gene transfer events.</title>
        <authorList>
            <person name="Petersen C."/>
            <person name="Sorensen T."/>
            <person name="Nielsen M.R."/>
            <person name="Sondergaard T.E."/>
            <person name="Sorensen J.L."/>
            <person name="Fitzpatrick D.A."/>
            <person name="Frisvad J.C."/>
            <person name="Nielsen K.L."/>
        </authorList>
    </citation>
    <scope>NUCLEOTIDE SEQUENCE</scope>
    <source>
        <strain evidence="3">IBT 29677</strain>
    </source>
</reference>
<dbReference type="Pfam" id="PF24883">
    <property type="entry name" value="NPHP3_N"/>
    <property type="match status" value="1"/>
</dbReference>
<gene>
    <name evidence="3" type="ORF">N7509_002123</name>
</gene>
<dbReference type="PROSITE" id="PS50837">
    <property type="entry name" value="NACHT"/>
    <property type="match status" value="1"/>
</dbReference>
<name>A0A9X0BD58_9EURO</name>
<organism evidence="3 4">
    <name type="scientific">Penicillium cosmopolitanum</name>
    <dbReference type="NCBI Taxonomy" id="1131564"/>
    <lineage>
        <taxon>Eukaryota</taxon>
        <taxon>Fungi</taxon>
        <taxon>Dikarya</taxon>
        <taxon>Ascomycota</taxon>
        <taxon>Pezizomycotina</taxon>
        <taxon>Eurotiomycetes</taxon>
        <taxon>Eurotiomycetidae</taxon>
        <taxon>Eurotiales</taxon>
        <taxon>Aspergillaceae</taxon>
        <taxon>Penicillium</taxon>
    </lineage>
</organism>
<evidence type="ECO:0000256" key="1">
    <source>
        <dbReference type="ARBA" id="ARBA00022737"/>
    </source>
</evidence>
<dbReference type="Proteomes" id="UP001147747">
    <property type="component" value="Unassembled WGS sequence"/>
</dbReference>
<comment type="caution">
    <text evidence="3">The sequence shown here is derived from an EMBL/GenBank/DDBJ whole genome shotgun (WGS) entry which is preliminary data.</text>
</comment>
<dbReference type="AlphaFoldDB" id="A0A9X0BD58"/>
<dbReference type="PANTHER" id="PTHR10039:SF14">
    <property type="entry name" value="NACHT DOMAIN-CONTAINING PROTEIN"/>
    <property type="match status" value="1"/>
</dbReference>
<accession>A0A9X0BD58</accession>
<proteinExistence type="predicted"/>
<keyword evidence="1" id="KW-0677">Repeat</keyword>